<evidence type="ECO:0000256" key="3">
    <source>
        <dbReference type="ARBA" id="ARBA00022840"/>
    </source>
</evidence>
<sequence length="402" mass="46477">MTVIILSSTDGMKTPYDQWFLNTKDDVILFCPKEKEYTFNKNNFLMIESFENYLNNVNVEIKAIQLSKLYNITHVLSISEFDVKRSARLREILNLPGQSLISAEAYRNKVLMKQLLYGTAVNIPQFEKVISKKQVENFVSQNNYPVVLKPIYGSGSTHVFIAKNQHDIDSFFEEHKTIDDFEVEEFINGEMYHIDGLVHNNEVFLSYVSKYYNGCLEFQKNQPLSSYMIEENNEINLTLKHKTEIVIDTLPSFTNGSFHAEYFITNNHKVYLCEIGSRTGGGEVGNAIYHSTHIQLNKESLCLQVDETHARDIQQQPIKTYSGFVLLPPQSGIFKGIKKDLDYEWIVKIKNIAKENKVYNDAQLSVDHIISILIEGNNENELISRMNIVNDWYRKNVIWAPL</sequence>
<dbReference type="Gene3D" id="3.30.470.20">
    <property type="entry name" value="ATP-grasp fold, B domain"/>
    <property type="match status" value="1"/>
</dbReference>
<dbReference type="SUPFAM" id="SSF56059">
    <property type="entry name" value="Glutathione synthetase ATP-binding domain-like"/>
    <property type="match status" value="1"/>
</dbReference>
<dbReference type="RefSeq" id="WP_115314031.1">
    <property type="nucleotide sequence ID" value="NZ_CP066042.1"/>
</dbReference>
<dbReference type="EMBL" id="UHDZ01000001">
    <property type="protein sequence ID" value="SUM74468.1"/>
    <property type="molecule type" value="Genomic_DNA"/>
</dbReference>
<keyword evidence="3 4" id="KW-0067">ATP-binding</keyword>
<protein>
    <submittedName>
        <fullName evidence="6">ATP-dependent carboxylate-amine ligase domain protein</fullName>
    </submittedName>
</protein>
<dbReference type="GeneID" id="63935506"/>
<dbReference type="InterPro" id="IPR052032">
    <property type="entry name" value="ATP-dep_AA_Ligase"/>
</dbReference>
<gene>
    <name evidence="6" type="ORF">NCTC11807_02633</name>
</gene>
<dbReference type="PANTHER" id="PTHR43585">
    <property type="entry name" value="FUMIPYRROLE BIOSYNTHESIS PROTEIN C"/>
    <property type="match status" value="1"/>
</dbReference>
<dbReference type="AlphaFoldDB" id="A0A380HAU4"/>
<evidence type="ECO:0000256" key="2">
    <source>
        <dbReference type="ARBA" id="ARBA00022741"/>
    </source>
</evidence>
<reference evidence="6 7" key="1">
    <citation type="submission" date="2018-06" db="EMBL/GenBank/DDBJ databases">
        <authorList>
            <consortium name="Pathogen Informatics"/>
            <person name="Doyle S."/>
        </authorList>
    </citation>
    <scope>NUCLEOTIDE SEQUENCE [LARGE SCALE GENOMIC DNA]</scope>
    <source>
        <strain evidence="6 7">NCTC11807</strain>
    </source>
</reference>
<dbReference type="InterPro" id="IPR011761">
    <property type="entry name" value="ATP-grasp"/>
</dbReference>
<dbReference type="PANTHER" id="PTHR43585:SF2">
    <property type="entry name" value="ATP-GRASP ENZYME FSQD"/>
    <property type="match status" value="1"/>
</dbReference>
<dbReference type="GO" id="GO:0005524">
    <property type="term" value="F:ATP binding"/>
    <property type="evidence" value="ECO:0007669"/>
    <property type="project" value="UniProtKB-UniRule"/>
</dbReference>
<dbReference type="Pfam" id="PF13535">
    <property type="entry name" value="ATP-grasp_4"/>
    <property type="match status" value="1"/>
</dbReference>
<dbReference type="GO" id="GO:0046872">
    <property type="term" value="F:metal ion binding"/>
    <property type="evidence" value="ECO:0007669"/>
    <property type="project" value="InterPro"/>
</dbReference>
<evidence type="ECO:0000256" key="1">
    <source>
        <dbReference type="ARBA" id="ARBA00022598"/>
    </source>
</evidence>
<name>A0A380HAU4_9STAP</name>
<organism evidence="6 7">
    <name type="scientific">Staphylococcus saccharolyticus</name>
    <dbReference type="NCBI Taxonomy" id="33028"/>
    <lineage>
        <taxon>Bacteria</taxon>
        <taxon>Bacillati</taxon>
        <taxon>Bacillota</taxon>
        <taxon>Bacilli</taxon>
        <taxon>Bacillales</taxon>
        <taxon>Staphylococcaceae</taxon>
        <taxon>Staphylococcus</taxon>
    </lineage>
</organism>
<proteinExistence type="predicted"/>
<evidence type="ECO:0000259" key="5">
    <source>
        <dbReference type="PROSITE" id="PS50975"/>
    </source>
</evidence>
<keyword evidence="1 6" id="KW-0436">Ligase</keyword>
<dbReference type="PROSITE" id="PS50975">
    <property type="entry name" value="ATP_GRASP"/>
    <property type="match status" value="1"/>
</dbReference>
<dbReference type="Gene3D" id="3.30.1490.20">
    <property type="entry name" value="ATP-grasp fold, A domain"/>
    <property type="match status" value="1"/>
</dbReference>
<accession>A0A380HAU4</accession>
<evidence type="ECO:0000256" key="4">
    <source>
        <dbReference type="PROSITE-ProRule" id="PRU00409"/>
    </source>
</evidence>
<dbReference type="Proteomes" id="UP000255425">
    <property type="component" value="Unassembled WGS sequence"/>
</dbReference>
<dbReference type="GO" id="GO:0016874">
    <property type="term" value="F:ligase activity"/>
    <property type="evidence" value="ECO:0007669"/>
    <property type="project" value="UniProtKB-KW"/>
</dbReference>
<dbReference type="InterPro" id="IPR013815">
    <property type="entry name" value="ATP_grasp_subdomain_1"/>
</dbReference>
<evidence type="ECO:0000313" key="6">
    <source>
        <dbReference type="EMBL" id="SUM74468.1"/>
    </source>
</evidence>
<dbReference type="Gene3D" id="3.40.50.20">
    <property type="match status" value="1"/>
</dbReference>
<keyword evidence="2 4" id="KW-0547">Nucleotide-binding</keyword>
<evidence type="ECO:0000313" key="7">
    <source>
        <dbReference type="Proteomes" id="UP000255425"/>
    </source>
</evidence>
<feature type="domain" description="ATP-grasp" evidence="5">
    <location>
        <begin position="113"/>
        <end position="305"/>
    </location>
</feature>
<keyword evidence="7" id="KW-1185">Reference proteome</keyword>